<dbReference type="Pfam" id="PF00057">
    <property type="entry name" value="Ldl_recept_a"/>
    <property type="match status" value="1"/>
</dbReference>
<dbReference type="PANTHER" id="PTHR23282">
    <property type="entry name" value="APICAL ENDOSOMAL GLYCOPROTEIN PRECURSOR"/>
    <property type="match status" value="1"/>
</dbReference>
<dbReference type="PROSITE" id="PS01209">
    <property type="entry name" value="LDLRA_1"/>
    <property type="match status" value="1"/>
</dbReference>
<dbReference type="SUPFAM" id="SSF57424">
    <property type="entry name" value="LDL receptor-like module"/>
    <property type="match status" value="1"/>
</dbReference>
<sequence length="1211" mass="133708">MKRAPMGSCNWILVLSVLIYFQQVTGLERTECHTDKTCDFVCDCTRCSDEQGCGYKGPDFICDFEDSDMCGWTDTSVTKTYAWERRQRGASLPDSGPSSDYTTGTSTGWFMGVTEVKVETPRDALLTSPRINQSAPTCRLKFQYFIWDSGHTGLGDSSLYVSVIRQDGKKGTVWRSEGTSIRGWREATAFLGRIPEAFHIQIHSRRQEGKPGDVAIDQLEFLNCALPVSSAACGAESLLCRHGGCVEKHQVCDGTDDCGDGTDEESCGEYMRCDFEEDLCGWDLRTIITSVKWTRTSQINISISDPLDGPGRDHTTNTESGHFLYLTKPDVFKSDWSFFQSPLLDPTNSSHPCRMVMYTHQFGPVSGGLSVLVAGEKIEPVWERGGSLGDLWVKAEVEFVVNSTFQILFVGAIRDREYGGIAIDNIILSPECRLSSGIKHNASFPQSPGNPCTDDINKMCNFKKDCESGEDEAKCGDFSYANGSSGWTDTSIGSQGWELHREVNGTPMEEFLHVTAAAGQQLSEAQTRTPLLGPSGPSCTLQFSYSLTGNNAHIGKVSVGVVDSVLGTQPSLWEFSGTTGQEHGVWLEKEVYVGARGHRFQLEFRARATELNGNARIAVKDVHFLNCHPEYLPSSPTDLSCNFETGLCGWYQDQTDNYDWILQSGMDHTISTGSSLVVDMWDPSLRGLSGRLLSFTREPANTQHCLSFYYKLYGPQTGGLNVKVLYADGVEQLLWTRSGAHGNRWHEGHCTVPPQLTAFQLMFEAVRSGFDGQVAIDDLAFVPGSCALPNMCSFEGQNCGYTSTGTPSWVLQSWASSETGPKTDHTLDTKTGYYMMIHSGTETLPQGSVSTLTSPVHRGVDYTECLQFWYYMGGDNPGSLNVFVKPVKGDRIKLFSSSVNQGDVWRHASANIDWHGDWQLQFEVEGAGGKETHIAVDDIILLSHSCPSLGDLCDLEHGLCGWSNTQNTELDLLDWELTSVSVETKYPTPPYDHTLSNERGHFLSLPHTERATEKYNAWLLSPYQPPTKGSCLSFWVHQPTYHDSTLKVLRLSGHEREELLSLTEVEGGVWKYFKIDVTSDTEYQIVFEGLKGEKGVLALDDITFTVGINCAGKVTDPQTTSSSSDNTAGIVASVIVLILLLITLSGILVFCLRIREKARALTEQTTSVDNSGFSNDLYEPTNVPDRVTVNQMPIQGQDADEFSTVQEQEVS</sequence>
<feature type="domain" description="MAM" evidence="5">
    <location>
        <begin position="458"/>
        <end position="629"/>
    </location>
</feature>
<dbReference type="InterPro" id="IPR000998">
    <property type="entry name" value="MAM_dom"/>
</dbReference>
<feature type="disulfide bond" evidence="2">
    <location>
        <begin position="240"/>
        <end position="258"/>
    </location>
</feature>
<protein>
    <submittedName>
        <fullName evidence="7">Apical endosomal glycoprotein isoform X1</fullName>
    </submittedName>
</protein>
<dbReference type="Gene3D" id="4.10.400.10">
    <property type="entry name" value="Low-density Lipoprotein Receptor"/>
    <property type="match status" value="1"/>
</dbReference>
<evidence type="ECO:0000256" key="1">
    <source>
        <dbReference type="ARBA" id="ARBA00023157"/>
    </source>
</evidence>
<dbReference type="InterPro" id="IPR013320">
    <property type="entry name" value="ConA-like_dom_sf"/>
</dbReference>
<dbReference type="Proteomes" id="UP000504632">
    <property type="component" value="Chromosome 3"/>
</dbReference>
<dbReference type="OrthoDB" id="8847287at2759"/>
<dbReference type="RefSeq" id="XP_030625024.1">
    <property type="nucleotide sequence ID" value="XM_030769164.1"/>
</dbReference>
<evidence type="ECO:0000313" key="6">
    <source>
        <dbReference type="Proteomes" id="UP000504632"/>
    </source>
</evidence>
<dbReference type="SMART" id="SM00192">
    <property type="entry name" value="LDLa"/>
    <property type="match status" value="2"/>
</dbReference>
<proteinExistence type="predicted"/>
<dbReference type="Gene3D" id="2.60.120.200">
    <property type="match status" value="6"/>
</dbReference>
<feature type="signal peptide" evidence="4">
    <location>
        <begin position="1"/>
        <end position="26"/>
    </location>
</feature>
<organism evidence="6 7">
    <name type="scientific">Chanos chanos</name>
    <name type="common">Milkfish</name>
    <name type="synonym">Mugil chanos</name>
    <dbReference type="NCBI Taxonomy" id="29144"/>
    <lineage>
        <taxon>Eukaryota</taxon>
        <taxon>Metazoa</taxon>
        <taxon>Chordata</taxon>
        <taxon>Craniata</taxon>
        <taxon>Vertebrata</taxon>
        <taxon>Euteleostomi</taxon>
        <taxon>Actinopterygii</taxon>
        <taxon>Neopterygii</taxon>
        <taxon>Teleostei</taxon>
        <taxon>Ostariophysi</taxon>
        <taxon>Gonorynchiformes</taxon>
        <taxon>Chanidae</taxon>
        <taxon>Chanos</taxon>
    </lineage>
</organism>
<feature type="domain" description="MAM" evidence="5">
    <location>
        <begin position="790"/>
        <end position="948"/>
    </location>
</feature>
<dbReference type="InterPro" id="IPR051560">
    <property type="entry name" value="MAM_domain-containing"/>
</dbReference>
<feature type="disulfide bond" evidence="2">
    <location>
        <begin position="252"/>
        <end position="267"/>
    </location>
</feature>
<evidence type="ECO:0000256" key="3">
    <source>
        <dbReference type="SAM" id="Phobius"/>
    </source>
</evidence>
<gene>
    <name evidence="7" type="primary">mamdc4</name>
</gene>
<keyword evidence="1 2" id="KW-1015">Disulfide bond</keyword>
<dbReference type="PANTHER" id="PTHR23282:SF145">
    <property type="entry name" value="APICAL ENDOSOMAL GLYCOPROTEIN ISOFORM X1"/>
    <property type="match status" value="1"/>
</dbReference>
<feature type="transmembrane region" description="Helical" evidence="3">
    <location>
        <begin position="1128"/>
        <end position="1152"/>
    </location>
</feature>
<dbReference type="PROSITE" id="PS50060">
    <property type="entry name" value="MAM_2"/>
    <property type="match status" value="6"/>
</dbReference>
<keyword evidence="4" id="KW-0732">Signal</keyword>
<dbReference type="CDD" id="cd06263">
    <property type="entry name" value="MAM"/>
    <property type="match status" value="5"/>
</dbReference>
<feature type="disulfide bond" evidence="2">
    <location>
        <begin position="233"/>
        <end position="245"/>
    </location>
</feature>
<feature type="domain" description="MAM" evidence="5">
    <location>
        <begin position="951"/>
        <end position="1112"/>
    </location>
</feature>
<name>A0A6J2UYC4_CHACN</name>
<dbReference type="CTD" id="158056"/>
<evidence type="ECO:0000313" key="7">
    <source>
        <dbReference type="RefSeq" id="XP_030625024.1"/>
    </source>
</evidence>
<evidence type="ECO:0000256" key="4">
    <source>
        <dbReference type="SAM" id="SignalP"/>
    </source>
</evidence>
<dbReference type="InterPro" id="IPR036055">
    <property type="entry name" value="LDL_receptor-like_sf"/>
</dbReference>
<feature type="domain" description="MAM" evidence="5">
    <location>
        <begin position="639"/>
        <end position="788"/>
    </location>
</feature>
<feature type="domain" description="MAM" evidence="5">
    <location>
        <begin position="60"/>
        <end position="226"/>
    </location>
</feature>
<dbReference type="PROSITE" id="PS50068">
    <property type="entry name" value="LDLRA_2"/>
    <property type="match status" value="1"/>
</dbReference>
<dbReference type="Pfam" id="PF00629">
    <property type="entry name" value="MAM"/>
    <property type="match status" value="6"/>
</dbReference>
<dbReference type="AlphaFoldDB" id="A0A6J2UYC4"/>
<feature type="chain" id="PRO_5026851750" evidence="4">
    <location>
        <begin position="27"/>
        <end position="1211"/>
    </location>
</feature>
<dbReference type="SMART" id="SM00137">
    <property type="entry name" value="MAM"/>
    <property type="match status" value="5"/>
</dbReference>
<dbReference type="GeneID" id="115807948"/>
<keyword evidence="3" id="KW-1133">Transmembrane helix</keyword>
<reference evidence="7" key="1">
    <citation type="submission" date="2025-08" db="UniProtKB">
        <authorList>
            <consortium name="RefSeq"/>
        </authorList>
    </citation>
    <scope>IDENTIFICATION</scope>
</reference>
<dbReference type="InterPro" id="IPR023415">
    <property type="entry name" value="LDLR_class-A_CS"/>
</dbReference>
<keyword evidence="6" id="KW-1185">Reference proteome</keyword>
<keyword evidence="3" id="KW-0812">Transmembrane</keyword>
<evidence type="ECO:0000256" key="2">
    <source>
        <dbReference type="PROSITE-ProRule" id="PRU00124"/>
    </source>
</evidence>
<dbReference type="GO" id="GO:0016020">
    <property type="term" value="C:membrane"/>
    <property type="evidence" value="ECO:0007669"/>
    <property type="project" value="InterPro"/>
</dbReference>
<accession>A0A6J2UYC4</accession>
<dbReference type="InterPro" id="IPR002172">
    <property type="entry name" value="LDrepeatLR_classA_rpt"/>
</dbReference>
<evidence type="ECO:0000259" key="5">
    <source>
        <dbReference type="PROSITE" id="PS50060"/>
    </source>
</evidence>
<dbReference type="SUPFAM" id="SSF49899">
    <property type="entry name" value="Concanavalin A-like lectins/glucanases"/>
    <property type="match status" value="6"/>
</dbReference>
<dbReference type="InParanoid" id="A0A6J2UYC4"/>
<dbReference type="CDD" id="cd00112">
    <property type="entry name" value="LDLa"/>
    <property type="match status" value="1"/>
</dbReference>
<feature type="domain" description="MAM" evidence="5">
    <location>
        <begin position="271"/>
        <end position="434"/>
    </location>
</feature>
<keyword evidence="3" id="KW-0472">Membrane</keyword>